<reference evidence="3 4" key="1">
    <citation type="journal article" date="2021" name="Elife">
        <title>Chloroplast acquisition without the gene transfer in kleptoplastic sea slugs, Plakobranchus ocellatus.</title>
        <authorList>
            <person name="Maeda T."/>
            <person name="Takahashi S."/>
            <person name="Yoshida T."/>
            <person name="Shimamura S."/>
            <person name="Takaki Y."/>
            <person name="Nagai Y."/>
            <person name="Toyoda A."/>
            <person name="Suzuki Y."/>
            <person name="Arimoto A."/>
            <person name="Ishii H."/>
            <person name="Satoh N."/>
            <person name="Nishiyama T."/>
            <person name="Hasebe M."/>
            <person name="Maruyama T."/>
            <person name="Minagawa J."/>
            <person name="Obokata J."/>
            <person name="Shigenobu S."/>
        </authorList>
    </citation>
    <scope>NUCLEOTIDE SEQUENCE [LARGE SCALE GENOMIC DNA]</scope>
</reference>
<feature type="region of interest" description="Disordered" evidence="2">
    <location>
        <begin position="1009"/>
        <end position="1040"/>
    </location>
</feature>
<accession>A0AAV4DW46</accession>
<feature type="compositionally biased region" description="Polar residues" evidence="2">
    <location>
        <begin position="670"/>
        <end position="685"/>
    </location>
</feature>
<name>A0AAV4DW46_9GAST</name>
<evidence type="ECO:0000313" key="4">
    <source>
        <dbReference type="Proteomes" id="UP000735302"/>
    </source>
</evidence>
<protein>
    <recommendedName>
        <fullName evidence="5">Shugoshin C-terminal domain-containing protein</fullName>
    </recommendedName>
</protein>
<feature type="compositionally biased region" description="Polar residues" evidence="2">
    <location>
        <begin position="486"/>
        <end position="499"/>
    </location>
</feature>
<feature type="compositionally biased region" description="Polar residues" evidence="2">
    <location>
        <begin position="1077"/>
        <end position="1092"/>
    </location>
</feature>
<organism evidence="3 4">
    <name type="scientific">Plakobranchus ocellatus</name>
    <dbReference type="NCBI Taxonomy" id="259542"/>
    <lineage>
        <taxon>Eukaryota</taxon>
        <taxon>Metazoa</taxon>
        <taxon>Spiralia</taxon>
        <taxon>Lophotrochozoa</taxon>
        <taxon>Mollusca</taxon>
        <taxon>Gastropoda</taxon>
        <taxon>Heterobranchia</taxon>
        <taxon>Euthyneura</taxon>
        <taxon>Panpulmonata</taxon>
        <taxon>Sacoglossa</taxon>
        <taxon>Placobranchoidea</taxon>
        <taxon>Plakobranchidae</taxon>
        <taxon>Plakobranchus</taxon>
    </lineage>
</organism>
<sequence>MMDTPLNVAKVPRRKLKKVLKKTKNSAAFSHNNSSHQLYQKKIKSAINTSLNLTSNVRTLQANNRSLAIRVEKLRGELRLAMDVHTGLLRQNHNLNERILELERQLDMAPSIIDHEVNSRYQAKLQKMQSQLELLISNASVSTKILGEMKDQCFLTPRKSGSTLAALSLRRSTRSSQCTAPANFSPGSTLTPQYCDTDHEMRYGQDKSPEVLDEGYMQELSQVVESSYLEDKLLSTSSLPQDLDQEFGMFQHVTSLVTSRPLRRKHISRLEAGDCGDLTESQLENREAIFTPITCRSPRQKKYSDFETEMASLSKKKTGEDNIQNLLENMDTNTNEEAFVGCEEETEEDLHGTITIPVKKNNIKGCNEKAQKTFTKTASLQVLKSPSLYIRNEFELVNAHKQWLEKTDGVSQKSEVEAPAATLHLPENDSCEQTTHTIKDMELTMGVFDEVQDQEKMVFTSWPCTDTQLAKQSNQSSIPKEPHPDSFSQASQPTSVSLENSEEDKHSRKEKSMFLQSRSRQRHNSGMCSDDNMSDFDNHTESTSIPDGVTMHVKKGGKLMFAVGRKGADGSRPSVPLPIRARSKPKKAGKSECLEQSVGVQNEEKAQTIFDFHDKTPKGLQQKQEQTSMSVFSLSADESVFSPLGSLNKLRKANKEKSSEENSVELSKETFQNDGNECETESQSPRIARSESVSRFRGRSRRKQFEEADKHDVSSESESLTKDGSKRNTSKVEVRPAAESAKPDVPWCPNKNFSTLVGQVYCEPLKGSPEVKTRYRTRSQSRGRTSSRQSPESAKKVRSKSIASDTRRKRNERDNSIEGNLEDNLEYPEKEKSSLRDSAFGKPVLSSANNAKILFEGNEADKRKSRPTVRGKGPSDNSLKCDVKNKAPVSSAADRDNIEFDAHVLDEAKANISPEGIIYREGLEYSLESNNMNRLPTTYDKSLERSSAVKDNVLTVKKDQEGDGKSKDATKDSRVRSRSHETAAKQLVSPATKKGLTFKTEKHLFNKLSNSSNKEFEKSEEPALQQTAFGPVLDEDKTADETKLKNRKGEIIRRRLASSQGRSIYKTKAEQALAKSVSGNRQLESSMYNEETGQGKGLNGAIEMEKDSGDGTCLFSEIEPNHLPVDAKKAEVRYGDKKRTENTGIPQHKGRLCMKNGKEIVIEISNTTEKISLCNTQTKSNTKQISSPCEAEKDANLVAASSSPLAKTSSKDRQKGKLLKNTGKKTGTQKSDYERRTTSGKESTESEMCLNNQDKSHHHPKLSSPDTGSNAECSRLLHTDQWQSSDISDQKILVGGSQTVDQKACSIDATNEMNDSVDLIDYDQRSDKKDLQSQDVPAALKNSHNKVPKISKIVKSRAVLFNFTTDPDSSSSHVHSEGRKRRAASNVNYAAPPLNSKLRRGDPFTSHYAAEKISIYKSPKSKAKEKAKLRRDILGSLHNLAIKEHKESADTEQD</sequence>
<feature type="region of interest" description="Disordered" evidence="2">
    <location>
        <begin position="651"/>
        <end position="842"/>
    </location>
</feature>
<evidence type="ECO:0000256" key="1">
    <source>
        <dbReference type="SAM" id="Coils"/>
    </source>
</evidence>
<proteinExistence type="predicted"/>
<evidence type="ECO:0000256" key="2">
    <source>
        <dbReference type="SAM" id="MobiDB-lite"/>
    </source>
</evidence>
<feature type="compositionally biased region" description="Basic and acidic residues" evidence="2">
    <location>
        <begin position="956"/>
        <end position="983"/>
    </location>
</feature>
<keyword evidence="4" id="KW-1185">Reference proteome</keyword>
<feature type="compositionally biased region" description="Basic and acidic residues" evidence="2">
    <location>
        <begin position="503"/>
        <end position="512"/>
    </location>
</feature>
<evidence type="ECO:0000313" key="3">
    <source>
        <dbReference type="EMBL" id="GFO48385.1"/>
    </source>
</evidence>
<evidence type="ECO:0008006" key="5">
    <source>
        <dbReference type="Google" id="ProtNLM"/>
    </source>
</evidence>
<dbReference type="EMBL" id="BLXT01008389">
    <property type="protein sequence ID" value="GFO48385.1"/>
    <property type="molecule type" value="Genomic_DNA"/>
</dbReference>
<feature type="region of interest" description="Disordered" evidence="2">
    <location>
        <begin position="1366"/>
        <end position="1385"/>
    </location>
</feature>
<gene>
    <name evidence="3" type="ORF">PoB_007489000</name>
</gene>
<feature type="region of interest" description="Disordered" evidence="2">
    <location>
        <begin position="943"/>
        <end position="993"/>
    </location>
</feature>
<feature type="coiled-coil region" evidence="1">
    <location>
        <begin position="57"/>
        <end position="138"/>
    </location>
</feature>
<feature type="region of interest" description="Disordered" evidence="2">
    <location>
        <begin position="1200"/>
        <end position="1272"/>
    </location>
</feature>
<feature type="region of interest" description="Disordered" evidence="2">
    <location>
        <begin position="470"/>
        <end position="550"/>
    </location>
</feature>
<feature type="compositionally biased region" description="Low complexity" evidence="2">
    <location>
        <begin position="1219"/>
        <end position="1230"/>
    </location>
</feature>
<dbReference type="Proteomes" id="UP000735302">
    <property type="component" value="Unassembled WGS sequence"/>
</dbReference>
<feature type="region of interest" description="Disordered" evidence="2">
    <location>
        <begin position="856"/>
        <end position="897"/>
    </location>
</feature>
<comment type="caution">
    <text evidence="3">The sequence shown here is derived from an EMBL/GenBank/DDBJ whole genome shotgun (WGS) entry which is preliminary data.</text>
</comment>
<feature type="region of interest" description="Disordered" evidence="2">
    <location>
        <begin position="564"/>
        <end position="596"/>
    </location>
</feature>
<feature type="compositionally biased region" description="Basic and acidic residues" evidence="2">
    <location>
        <begin position="703"/>
        <end position="736"/>
    </location>
</feature>
<feature type="compositionally biased region" description="Basic and acidic residues" evidence="2">
    <location>
        <begin position="1231"/>
        <end position="1244"/>
    </location>
</feature>
<feature type="region of interest" description="Disordered" evidence="2">
    <location>
        <begin position="1076"/>
        <end position="1098"/>
    </location>
</feature>
<keyword evidence="1" id="KW-0175">Coiled coil</keyword>